<comment type="caution">
    <text evidence="8">The sequence shown here is derived from an EMBL/GenBank/DDBJ whole genome shotgun (WGS) entry which is preliminary data.</text>
</comment>
<evidence type="ECO:0000313" key="9">
    <source>
        <dbReference type="Proteomes" id="UP000483035"/>
    </source>
</evidence>
<evidence type="ECO:0000259" key="7">
    <source>
        <dbReference type="SMART" id="SM00829"/>
    </source>
</evidence>
<dbReference type="InterPro" id="IPR036291">
    <property type="entry name" value="NAD(P)-bd_dom_sf"/>
</dbReference>
<dbReference type="CDD" id="cd08281">
    <property type="entry name" value="liver_ADH_like1"/>
    <property type="match status" value="1"/>
</dbReference>
<evidence type="ECO:0000313" key="8">
    <source>
        <dbReference type="EMBL" id="NEI74136.1"/>
    </source>
</evidence>
<dbReference type="EMBL" id="WUEY01000026">
    <property type="protein sequence ID" value="NEI74136.1"/>
    <property type="molecule type" value="Genomic_DNA"/>
</dbReference>
<dbReference type="InterPro" id="IPR013149">
    <property type="entry name" value="ADH-like_C"/>
</dbReference>
<comment type="similarity">
    <text evidence="5">Belongs to the zinc-containing alcohol dehydrogenase family.</text>
</comment>
<dbReference type="RefSeq" id="WP_163993107.1">
    <property type="nucleotide sequence ID" value="NZ_WUEY01000026.1"/>
</dbReference>
<dbReference type="SMART" id="SM00829">
    <property type="entry name" value="PKS_ER"/>
    <property type="match status" value="1"/>
</dbReference>
<dbReference type="PROSITE" id="PS00059">
    <property type="entry name" value="ADH_ZINC"/>
    <property type="match status" value="1"/>
</dbReference>
<evidence type="ECO:0000256" key="5">
    <source>
        <dbReference type="RuleBase" id="RU361277"/>
    </source>
</evidence>
<dbReference type="InterPro" id="IPR011032">
    <property type="entry name" value="GroES-like_sf"/>
</dbReference>
<sequence>MRIKAAVLEEMGLDRPYGETLPLKVQMIDLEGPGPGEVLVRMAAAGLCHSDLSVMEGNRPRPLPMVLGHEAAGIVEEVGPFVEDLKPGDHVAFVFVPSCGHCNPCSEGRPALCEPGAAHNAKGDLTTGATRLFRHGKPIHHHCGVSSFAEYATVSRRSLVKIDPEVPLDIAGLMGCAVITGVGTVFNAGEIKPGGSVAVIGLGGVGLAALLGAVAAGCETILAIDRLESKLEFARSLGATHTLRGDDPDVVGKAREITGGGVAVALEFAGSVHALELGYAITRRGGTTITGGLPNPNAMLRLPAVTLTAEERTLKGSYIGSSVPSRDIPRFLNLYKRGKLPVDKLLTGRLSLEEINAGFDRLADGAAIRQVVWFL</sequence>
<keyword evidence="1 5" id="KW-0479">Metal-binding</keyword>
<accession>A0A6L9UJ68</accession>
<dbReference type="PANTHER" id="PTHR43880">
    <property type="entry name" value="ALCOHOL DEHYDROGENASE"/>
    <property type="match status" value="1"/>
</dbReference>
<keyword evidence="6" id="KW-0472">Membrane</keyword>
<evidence type="ECO:0000256" key="3">
    <source>
        <dbReference type="ARBA" id="ARBA00023002"/>
    </source>
</evidence>
<proteinExistence type="inferred from homology"/>
<dbReference type="GO" id="GO:0008270">
    <property type="term" value="F:zinc ion binding"/>
    <property type="evidence" value="ECO:0007669"/>
    <property type="project" value="InterPro"/>
</dbReference>
<name>A0A6L9UJ68_9HYPH</name>
<keyword evidence="2 5" id="KW-0862">Zinc</keyword>
<feature type="transmembrane region" description="Helical" evidence="6">
    <location>
        <begin position="166"/>
        <end position="186"/>
    </location>
</feature>
<dbReference type="Gene3D" id="3.40.50.720">
    <property type="entry name" value="NAD(P)-binding Rossmann-like Domain"/>
    <property type="match status" value="1"/>
</dbReference>
<comment type="cofactor">
    <cofactor evidence="5">
        <name>Zn(2+)</name>
        <dbReference type="ChEBI" id="CHEBI:29105"/>
    </cofactor>
</comment>
<protein>
    <submittedName>
        <fullName evidence="8">Alcohol dehydrogenase catalytic domain-containing protein</fullName>
    </submittedName>
</protein>
<keyword evidence="6" id="KW-1133">Transmembrane helix</keyword>
<keyword evidence="3" id="KW-0560">Oxidoreductase</keyword>
<evidence type="ECO:0000256" key="4">
    <source>
        <dbReference type="ARBA" id="ARBA00023027"/>
    </source>
</evidence>
<dbReference type="Pfam" id="PF00107">
    <property type="entry name" value="ADH_zinc_N"/>
    <property type="match status" value="1"/>
</dbReference>
<dbReference type="InterPro" id="IPR013154">
    <property type="entry name" value="ADH-like_N"/>
</dbReference>
<reference evidence="8 9" key="1">
    <citation type="submission" date="2019-12" db="EMBL/GenBank/DDBJ databases">
        <title>Rhizobium genotypes associated with high levels of biological nitrogen fixation by grain legumes in a temperate-maritime cropping system.</title>
        <authorList>
            <person name="Maluk M."/>
            <person name="Francesc Ferrando Molina F."/>
            <person name="Lopez Del Egido L."/>
            <person name="Lafos M."/>
            <person name="Langarica-Fuentes A."/>
            <person name="Gebre Yohannes G."/>
            <person name="Young M.W."/>
            <person name="Martin P."/>
            <person name="Gantlett R."/>
            <person name="Kenicer G."/>
            <person name="Hawes C."/>
            <person name="Begg G.S."/>
            <person name="Quilliam R.S."/>
            <person name="Squire G.R."/>
            <person name="Poole P.S."/>
            <person name="Young P.W."/>
            <person name="Iannetta P.M."/>
            <person name="James E.K."/>
        </authorList>
    </citation>
    <scope>NUCLEOTIDE SEQUENCE [LARGE SCALE GENOMIC DNA]</scope>
    <source>
        <strain evidence="8 9">JHI1118</strain>
    </source>
</reference>
<dbReference type="GO" id="GO:0046294">
    <property type="term" value="P:formaldehyde catabolic process"/>
    <property type="evidence" value="ECO:0007669"/>
    <property type="project" value="TreeGrafter"/>
</dbReference>
<dbReference type="InterPro" id="IPR002328">
    <property type="entry name" value="ADH_Zn_CS"/>
</dbReference>
<organism evidence="8 9">
    <name type="scientific">Rhizobium lusitanum</name>
    <dbReference type="NCBI Taxonomy" id="293958"/>
    <lineage>
        <taxon>Bacteria</taxon>
        <taxon>Pseudomonadati</taxon>
        <taxon>Pseudomonadota</taxon>
        <taxon>Alphaproteobacteria</taxon>
        <taxon>Hyphomicrobiales</taxon>
        <taxon>Rhizobiaceae</taxon>
        <taxon>Rhizobium/Agrobacterium group</taxon>
        <taxon>Rhizobium</taxon>
    </lineage>
</organism>
<feature type="domain" description="Enoyl reductase (ER)" evidence="7">
    <location>
        <begin position="18"/>
        <end position="372"/>
    </location>
</feature>
<dbReference type="Gene3D" id="3.90.180.10">
    <property type="entry name" value="Medium-chain alcohol dehydrogenases, catalytic domain"/>
    <property type="match status" value="1"/>
</dbReference>
<gene>
    <name evidence="8" type="ORF">GR212_31760</name>
</gene>
<keyword evidence="4" id="KW-0520">NAD</keyword>
<dbReference type="SUPFAM" id="SSF51735">
    <property type="entry name" value="NAD(P)-binding Rossmann-fold domains"/>
    <property type="match status" value="1"/>
</dbReference>
<dbReference type="Proteomes" id="UP000483035">
    <property type="component" value="Unassembled WGS sequence"/>
</dbReference>
<dbReference type="PANTHER" id="PTHR43880:SF12">
    <property type="entry name" value="ALCOHOL DEHYDROGENASE CLASS-3"/>
    <property type="match status" value="1"/>
</dbReference>
<dbReference type="InterPro" id="IPR020843">
    <property type="entry name" value="ER"/>
</dbReference>
<keyword evidence="6" id="KW-0812">Transmembrane</keyword>
<feature type="transmembrane region" description="Helical" evidence="6">
    <location>
        <begin position="198"/>
        <end position="224"/>
    </location>
</feature>
<dbReference type="SUPFAM" id="SSF50129">
    <property type="entry name" value="GroES-like"/>
    <property type="match status" value="2"/>
</dbReference>
<dbReference type="GO" id="GO:0051903">
    <property type="term" value="F:S-(hydroxymethyl)glutathione dehydrogenase [NAD(P)+] activity"/>
    <property type="evidence" value="ECO:0007669"/>
    <property type="project" value="TreeGrafter"/>
</dbReference>
<evidence type="ECO:0000256" key="1">
    <source>
        <dbReference type="ARBA" id="ARBA00022723"/>
    </source>
</evidence>
<dbReference type="GO" id="GO:0005829">
    <property type="term" value="C:cytosol"/>
    <property type="evidence" value="ECO:0007669"/>
    <property type="project" value="TreeGrafter"/>
</dbReference>
<dbReference type="Pfam" id="PF08240">
    <property type="entry name" value="ADH_N"/>
    <property type="match status" value="1"/>
</dbReference>
<evidence type="ECO:0000256" key="2">
    <source>
        <dbReference type="ARBA" id="ARBA00022833"/>
    </source>
</evidence>
<evidence type="ECO:0000256" key="6">
    <source>
        <dbReference type="SAM" id="Phobius"/>
    </source>
</evidence>
<dbReference type="AlphaFoldDB" id="A0A6L9UJ68"/>